<feature type="domain" description="CRAL-TRIO" evidence="2">
    <location>
        <begin position="131"/>
        <end position="289"/>
    </location>
</feature>
<name>A0A2P6NDS6_9EUKA</name>
<proteinExistence type="predicted"/>
<feature type="compositionally biased region" description="Basic and acidic residues" evidence="1">
    <location>
        <begin position="306"/>
        <end position="316"/>
    </location>
</feature>
<dbReference type="PANTHER" id="PTHR46590">
    <property type="entry name" value="PHOSPHATIDYLINOSITOL TRANSFER PROTEIN CSR1-RELATED"/>
    <property type="match status" value="1"/>
</dbReference>
<dbReference type="InterPro" id="IPR036865">
    <property type="entry name" value="CRAL-TRIO_dom_sf"/>
</dbReference>
<dbReference type="OrthoDB" id="75724at2759"/>
<dbReference type="Pfam" id="PF03765">
    <property type="entry name" value="CRAL_TRIO_N"/>
    <property type="match status" value="1"/>
</dbReference>
<dbReference type="PANTHER" id="PTHR46590:SF1">
    <property type="entry name" value="PHOSPHATIDYLINOSITOL TRANSFER PROTEIN CSR1"/>
    <property type="match status" value="1"/>
</dbReference>
<evidence type="ECO:0000313" key="3">
    <source>
        <dbReference type="EMBL" id="PRP82114.1"/>
    </source>
</evidence>
<dbReference type="InterPro" id="IPR052432">
    <property type="entry name" value="PITP/CRAL-TRIO"/>
</dbReference>
<gene>
    <name evidence="3" type="ORF">PROFUN_10322</name>
</gene>
<evidence type="ECO:0000259" key="2">
    <source>
        <dbReference type="PROSITE" id="PS50191"/>
    </source>
</evidence>
<evidence type="ECO:0000256" key="1">
    <source>
        <dbReference type="SAM" id="MobiDB-lite"/>
    </source>
</evidence>
<dbReference type="PROSITE" id="PS50191">
    <property type="entry name" value="CRAL_TRIO"/>
    <property type="match status" value="1"/>
</dbReference>
<protein>
    <recommendedName>
        <fullName evidence="2">CRAL-TRIO domain-containing protein</fullName>
    </recommendedName>
</protein>
<dbReference type="AlphaFoldDB" id="A0A2P6NDS6"/>
<dbReference type="InParanoid" id="A0A2P6NDS6"/>
<sequence>MVALLLRSVPLRPLWNYGCHGKIIIGSFKLQHSNTTNMVLEEVDSPLGFPGHLDGEQTEKLKSFQQQMDDWRAQHPQEGLTSTGRTDAKEMMHLKFLRARGFNVKVAFDLYTTNLLWGVKFQDIGVKNLTMDMVANEIHSGKCFAYGTDLDGRPCTWVRVGLHKKSKSDSAELERYMAWFFDKSKLTLKPPIETATVVIDLSGISMDSLDMTAARNLSDMLGQRYPESLGYGLLVDAPWIFSAFWKVLKPFIDPRTIKKIQFVSRKDLSKFVAPEQTPTLFGGTAEYTQDKDPVLTLSGGVSQLPPKKEDQRNSKN</sequence>
<organism evidence="3 4">
    <name type="scientific">Planoprotostelium fungivorum</name>
    <dbReference type="NCBI Taxonomy" id="1890364"/>
    <lineage>
        <taxon>Eukaryota</taxon>
        <taxon>Amoebozoa</taxon>
        <taxon>Evosea</taxon>
        <taxon>Variosea</taxon>
        <taxon>Cavosteliida</taxon>
        <taxon>Cavosteliaceae</taxon>
        <taxon>Planoprotostelium</taxon>
    </lineage>
</organism>
<dbReference type="InterPro" id="IPR011074">
    <property type="entry name" value="CRAL/TRIO_N_dom"/>
</dbReference>
<dbReference type="SMART" id="SM00516">
    <property type="entry name" value="SEC14"/>
    <property type="match status" value="1"/>
</dbReference>
<evidence type="ECO:0000313" key="4">
    <source>
        <dbReference type="Proteomes" id="UP000241769"/>
    </source>
</evidence>
<dbReference type="EMBL" id="MDYQ01000110">
    <property type="protein sequence ID" value="PRP82114.1"/>
    <property type="molecule type" value="Genomic_DNA"/>
</dbReference>
<dbReference type="SUPFAM" id="SSF46938">
    <property type="entry name" value="CRAL/TRIO N-terminal domain"/>
    <property type="match status" value="1"/>
</dbReference>
<accession>A0A2P6NDS6</accession>
<dbReference type="Proteomes" id="UP000241769">
    <property type="component" value="Unassembled WGS sequence"/>
</dbReference>
<dbReference type="InterPro" id="IPR036273">
    <property type="entry name" value="CRAL/TRIO_N_dom_sf"/>
</dbReference>
<dbReference type="InterPro" id="IPR001251">
    <property type="entry name" value="CRAL-TRIO_dom"/>
</dbReference>
<dbReference type="SUPFAM" id="SSF52087">
    <property type="entry name" value="CRAL/TRIO domain"/>
    <property type="match status" value="1"/>
</dbReference>
<feature type="region of interest" description="Disordered" evidence="1">
    <location>
        <begin position="296"/>
        <end position="316"/>
    </location>
</feature>
<dbReference type="CDD" id="cd00170">
    <property type="entry name" value="SEC14"/>
    <property type="match status" value="1"/>
</dbReference>
<reference evidence="3 4" key="1">
    <citation type="journal article" date="2018" name="Genome Biol. Evol.">
        <title>Multiple Roots of Fruiting Body Formation in Amoebozoa.</title>
        <authorList>
            <person name="Hillmann F."/>
            <person name="Forbes G."/>
            <person name="Novohradska S."/>
            <person name="Ferling I."/>
            <person name="Riege K."/>
            <person name="Groth M."/>
            <person name="Westermann M."/>
            <person name="Marz M."/>
            <person name="Spaller T."/>
            <person name="Winckler T."/>
            <person name="Schaap P."/>
            <person name="Glockner G."/>
        </authorList>
    </citation>
    <scope>NUCLEOTIDE SEQUENCE [LARGE SCALE GENOMIC DNA]</scope>
    <source>
        <strain evidence="3 4">Jena</strain>
    </source>
</reference>
<keyword evidence="4" id="KW-1185">Reference proteome</keyword>
<dbReference type="Gene3D" id="3.40.525.10">
    <property type="entry name" value="CRAL-TRIO lipid binding domain"/>
    <property type="match status" value="1"/>
</dbReference>
<dbReference type="Pfam" id="PF00650">
    <property type="entry name" value="CRAL_TRIO"/>
    <property type="match status" value="1"/>
</dbReference>
<comment type="caution">
    <text evidence="3">The sequence shown here is derived from an EMBL/GenBank/DDBJ whole genome shotgun (WGS) entry which is preliminary data.</text>
</comment>